<dbReference type="InterPro" id="IPR053226">
    <property type="entry name" value="Pyrrolopyrazine_biosynth_F"/>
</dbReference>
<dbReference type="PANTHER" id="PTHR48419">
    <property type="entry name" value="SULFOTRANSFERASE DOMAIN-CONTAINING PROTEIN"/>
    <property type="match status" value="1"/>
</dbReference>
<sequence length="357" mass="40880">MKGAASVVQRKRLFLFTHPRTASNLLVRILNLENQPSLRSPDSKTNLGNKYEYFFVSTQPLRIGLADRSSEEWSQDEQAEMKHQLQVSADELRRYIDAAQVGGRSVFVKEHLLWMLSPEAEDLVKAGPQKDRFFWKAQFPHDDHTREVIKSHDDDSAKSPGVRNETVLPDDFLRTLTPTFLIRHPALVFPSLYRTSVDLEGREEAKKNANGMFRLEMTFRWTRCLFEWYETEWKRGETVAAPLIIDADDIILNPNVVAKYCDLVGLDATKCLLEWERATVEEEGGMNFLERRMKSSLLASTGIIQQGKGASGLDLGQEARKWSEELGEEEGKKLLNWISAAMPDYDFLKERRLVADG</sequence>
<evidence type="ECO:0000313" key="1">
    <source>
        <dbReference type="EMBL" id="KAJ9613268.1"/>
    </source>
</evidence>
<dbReference type="SUPFAM" id="SSF52540">
    <property type="entry name" value="P-loop containing nucleoside triphosphate hydrolases"/>
    <property type="match status" value="1"/>
</dbReference>
<dbReference type="AlphaFoldDB" id="A0AA38XGX3"/>
<dbReference type="EMBL" id="JAPDRK010000004">
    <property type="protein sequence ID" value="KAJ9613268.1"/>
    <property type="molecule type" value="Genomic_DNA"/>
</dbReference>
<name>A0AA38XGX3_9EURO</name>
<dbReference type="InterPro" id="IPR027417">
    <property type="entry name" value="P-loop_NTPase"/>
</dbReference>
<dbReference type="PANTHER" id="PTHR48419:SF1">
    <property type="entry name" value="SULFOTRANSFERASE DOMAIN-CONTAINING PROTEIN"/>
    <property type="match status" value="1"/>
</dbReference>
<organism evidence="1 2">
    <name type="scientific">Cladophialophora chaetospira</name>
    <dbReference type="NCBI Taxonomy" id="386627"/>
    <lineage>
        <taxon>Eukaryota</taxon>
        <taxon>Fungi</taxon>
        <taxon>Dikarya</taxon>
        <taxon>Ascomycota</taxon>
        <taxon>Pezizomycotina</taxon>
        <taxon>Eurotiomycetes</taxon>
        <taxon>Chaetothyriomycetidae</taxon>
        <taxon>Chaetothyriales</taxon>
        <taxon>Herpotrichiellaceae</taxon>
        <taxon>Cladophialophora</taxon>
    </lineage>
</organism>
<keyword evidence="2" id="KW-1185">Reference proteome</keyword>
<gene>
    <name evidence="1" type="ORF">H2200_003210</name>
</gene>
<protein>
    <recommendedName>
        <fullName evidence="3">Sulfotransferase domain-containing protein</fullName>
    </recommendedName>
</protein>
<dbReference type="Gene3D" id="3.40.50.300">
    <property type="entry name" value="P-loop containing nucleotide triphosphate hydrolases"/>
    <property type="match status" value="1"/>
</dbReference>
<proteinExistence type="predicted"/>
<reference evidence="1" key="1">
    <citation type="submission" date="2022-10" db="EMBL/GenBank/DDBJ databases">
        <title>Culturing micro-colonial fungi from biological soil crusts in the Mojave desert and describing Neophaeococcomyces mojavensis, and introducing the new genera and species Taxawa tesnikishii.</title>
        <authorList>
            <person name="Kurbessoian T."/>
            <person name="Stajich J.E."/>
        </authorList>
    </citation>
    <scope>NUCLEOTIDE SEQUENCE</scope>
    <source>
        <strain evidence="1">TK_41</strain>
    </source>
</reference>
<evidence type="ECO:0008006" key="3">
    <source>
        <dbReference type="Google" id="ProtNLM"/>
    </source>
</evidence>
<comment type="caution">
    <text evidence="1">The sequence shown here is derived from an EMBL/GenBank/DDBJ whole genome shotgun (WGS) entry which is preliminary data.</text>
</comment>
<evidence type="ECO:0000313" key="2">
    <source>
        <dbReference type="Proteomes" id="UP001172673"/>
    </source>
</evidence>
<accession>A0AA38XGX3</accession>
<dbReference type="Proteomes" id="UP001172673">
    <property type="component" value="Unassembled WGS sequence"/>
</dbReference>